<organism evidence="3 4">
    <name type="scientific">Psilocybe cyanescens</name>
    <dbReference type="NCBI Taxonomy" id="93625"/>
    <lineage>
        <taxon>Eukaryota</taxon>
        <taxon>Fungi</taxon>
        <taxon>Dikarya</taxon>
        <taxon>Basidiomycota</taxon>
        <taxon>Agaricomycotina</taxon>
        <taxon>Agaricomycetes</taxon>
        <taxon>Agaricomycetidae</taxon>
        <taxon>Agaricales</taxon>
        <taxon>Agaricineae</taxon>
        <taxon>Strophariaceae</taxon>
        <taxon>Psilocybe</taxon>
    </lineage>
</organism>
<evidence type="ECO:0000259" key="2">
    <source>
        <dbReference type="Pfam" id="PF24883"/>
    </source>
</evidence>
<dbReference type="Proteomes" id="UP000283269">
    <property type="component" value="Unassembled WGS sequence"/>
</dbReference>
<comment type="caution">
    <text evidence="3">The sequence shown here is derived from an EMBL/GenBank/DDBJ whole genome shotgun (WGS) entry which is preliminary data.</text>
</comment>
<dbReference type="PANTHER" id="PTHR10039">
    <property type="entry name" value="AMELOGENIN"/>
    <property type="match status" value="1"/>
</dbReference>
<dbReference type="AlphaFoldDB" id="A0A409XFT2"/>
<protein>
    <recommendedName>
        <fullName evidence="2">Nephrocystin 3-like N-terminal domain-containing protein</fullName>
    </recommendedName>
</protein>
<evidence type="ECO:0000256" key="1">
    <source>
        <dbReference type="ARBA" id="ARBA00022737"/>
    </source>
</evidence>
<evidence type="ECO:0000313" key="4">
    <source>
        <dbReference type="Proteomes" id="UP000283269"/>
    </source>
</evidence>
<keyword evidence="4" id="KW-1185">Reference proteome</keyword>
<keyword evidence="1" id="KW-0677">Repeat</keyword>
<name>A0A409XFT2_PSICY</name>
<gene>
    <name evidence="3" type="ORF">CVT25_012531</name>
</gene>
<evidence type="ECO:0000313" key="3">
    <source>
        <dbReference type="EMBL" id="PPQ89614.1"/>
    </source>
</evidence>
<dbReference type="PANTHER" id="PTHR10039:SF16">
    <property type="entry name" value="GPI INOSITOL-DEACYLASE"/>
    <property type="match status" value="1"/>
</dbReference>
<dbReference type="Pfam" id="PF24883">
    <property type="entry name" value="NPHP3_N"/>
    <property type="match status" value="1"/>
</dbReference>
<reference evidence="3 4" key="1">
    <citation type="journal article" date="2018" name="Evol. Lett.">
        <title>Horizontal gene cluster transfer increased hallucinogenic mushroom diversity.</title>
        <authorList>
            <person name="Reynolds H.T."/>
            <person name="Vijayakumar V."/>
            <person name="Gluck-Thaler E."/>
            <person name="Korotkin H.B."/>
            <person name="Matheny P.B."/>
            <person name="Slot J.C."/>
        </authorList>
    </citation>
    <scope>NUCLEOTIDE SEQUENCE [LARGE SCALE GENOMIC DNA]</scope>
    <source>
        <strain evidence="3 4">2631</strain>
    </source>
</reference>
<dbReference type="STRING" id="93625.A0A409XFT2"/>
<proteinExistence type="predicted"/>
<dbReference type="SUPFAM" id="SSF52540">
    <property type="entry name" value="P-loop containing nucleoside triphosphate hydrolases"/>
    <property type="match status" value="1"/>
</dbReference>
<dbReference type="OrthoDB" id="4760524at2759"/>
<feature type="domain" description="Nephrocystin 3-like N-terminal" evidence="2">
    <location>
        <begin position="67"/>
        <end position="229"/>
    </location>
</feature>
<sequence>MFENAQNTLISGGTFTTHTTAIAPSDGREGLSLIRDKIAVGAFHNSAERYDPPKCHPNTRGIVLNKIMEWVRDAQKLFFFMWLYGPAGAGKSAIAQTIAETCYTQGLLAASFFFSRNITNRNNESLLITTIVYQLAISIPEIRERVGKVIELDPLLLSKSLEAQLQALIVEPFNEAALVGQHVTSRPRLVIIDGLDECGESKAQRYILDILLSSLQKLTVPLFFLVASRPDPHIRDAFNQDLLNSLTTRIVLDDSYQPDTDIRTFLLSRFDDVKQKHPILLHRRPPWPSMMDIELLVQKSSGQFIYASTVMKYVDSHQHWPPDRLDIAFGLSITDDDTPLAELDLFYQHILSSVADIDKVLDIFMFLLLVQFWDKTRTVIEDFLFFRRGELDVILCDLHSLVSIPLPDDDSSELRIFHASFPDFLLDRSRSGKFYIDTAKASTTIARYCMRHFKEPTIMCQDEINHHHLRALFMLQATTAEITDEFLDDICDIDMDAQLFFWASDDNVIGMYEHDNKRIITFLIWLGSQRHRGQSLMQRNANCVDRWLHSQLENYSHQYLFCLLLAAGTYTQFASKEIFAILGPDSVAKADTDPNYQRPRRFDPLQVYSPKEEYKDFYTILSDFLKDPFRSKEYYVDEKHYATLSIFIAVFLVQNMEKFETSEPGS</sequence>
<dbReference type="InParanoid" id="A0A409XFT2"/>
<dbReference type="InterPro" id="IPR056884">
    <property type="entry name" value="NPHP3-like_N"/>
</dbReference>
<dbReference type="Gene3D" id="3.40.50.300">
    <property type="entry name" value="P-loop containing nucleotide triphosphate hydrolases"/>
    <property type="match status" value="1"/>
</dbReference>
<dbReference type="EMBL" id="NHYD01001855">
    <property type="protein sequence ID" value="PPQ89614.1"/>
    <property type="molecule type" value="Genomic_DNA"/>
</dbReference>
<dbReference type="InterPro" id="IPR027417">
    <property type="entry name" value="P-loop_NTPase"/>
</dbReference>
<accession>A0A409XFT2</accession>